<feature type="compositionally biased region" description="Polar residues" evidence="1">
    <location>
        <begin position="51"/>
        <end position="89"/>
    </location>
</feature>
<organism evidence="4">
    <name type="scientific">Taenia asiatica</name>
    <name type="common">Asian tapeworm</name>
    <dbReference type="NCBI Taxonomy" id="60517"/>
    <lineage>
        <taxon>Eukaryota</taxon>
        <taxon>Metazoa</taxon>
        <taxon>Spiralia</taxon>
        <taxon>Lophotrochozoa</taxon>
        <taxon>Platyhelminthes</taxon>
        <taxon>Cestoda</taxon>
        <taxon>Eucestoda</taxon>
        <taxon>Cyclophyllidea</taxon>
        <taxon>Taeniidae</taxon>
        <taxon>Taenia</taxon>
    </lineage>
</organism>
<sequence length="636" mass="67731">MVDVWKRPEAGCPDQVQQSNWNLPEETCPPAPDAESQASRAAQSGKPPIPTISSQRTTHSQECSTARGFTNQPETGTEGFSPSESSQFSPAFRPNPSLSTDPTLPPRGPHYLSGVRSQGCSPSRGHISQNETHSELSSPFRGPHFPPGFYTSSASSMDPTEANVQSSLPLRGLQNRMRAQSEGRPPIKQQFPASFYAPPLLPMKQTTGFNQGSVIPKGLQYLTGVRSQGYSSSKGPAKPTGTGFGELLSEGPQYLPPFRANPSLPMNFIGTNVQGYLLPRGQSGVRSQGCSPSRGNINQTGTHFELTLPSGGPPYTPERYVPSNQPMNPTAANNQDSLPPRDLSNQMRAQSGGSPPVSQQCLSGFGAQSTLQMKPAEASIQSHLPPRGFTNPSVPPCQNYLRYLGHQNVNAATDSQDNFHEEPSNSSRVKTPEFPSLRCPCPLIQAGQRDSCERPHQRYGLPVFLNDLDVQASGEVEQDGTSTFACSSSKQLTTQNGTVDQPCPPASCFQNAEVPPCAQPSTQSSGLQDVYASPCAQPSTRSSGLQDTNAPPCSHPSTRSSGQQDVKVSPCAQPSTRSSGRQELNALPCAKPSTRSSGVQDLNASPCDQPCPRSSGLQEANASPCAQPSTRSSGAQ</sequence>
<accession>A0A0R3VTV0</accession>
<proteinExistence type="predicted"/>
<evidence type="ECO:0000313" key="2">
    <source>
        <dbReference type="EMBL" id="VDK21520.1"/>
    </source>
</evidence>
<feature type="compositionally biased region" description="Polar residues" evidence="1">
    <location>
        <begin position="322"/>
        <end position="362"/>
    </location>
</feature>
<dbReference type="AlphaFoldDB" id="A0A0R3VTV0"/>
<feature type="compositionally biased region" description="Polar residues" evidence="1">
    <location>
        <begin position="615"/>
        <end position="636"/>
    </location>
</feature>
<feature type="compositionally biased region" description="Polar residues" evidence="1">
    <location>
        <begin position="115"/>
        <end position="137"/>
    </location>
</feature>
<feature type="compositionally biased region" description="Polar residues" evidence="1">
    <location>
        <begin position="536"/>
        <end position="582"/>
    </location>
</feature>
<keyword evidence="3" id="KW-1185">Reference proteome</keyword>
<evidence type="ECO:0000313" key="4">
    <source>
        <dbReference type="WBParaSite" id="TASK_0000068901-mRNA-1"/>
    </source>
</evidence>
<protein>
    <submittedName>
        <fullName evidence="4">Zinc finger protein 469</fullName>
    </submittedName>
</protein>
<dbReference type="Proteomes" id="UP000282613">
    <property type="component" value="Unassembled WGS sequence"/>
</dbReference>
<gene>
    <name evidence="2" type="ORF">TASK_LOCUS690</name>
</gene>
<dbReference type="WBParaSite" id="TASK_0000068901-mRNA-1">
    <property type="protein sequence ID" value="TASK_0000068901-mRNA-1"/>
    <property type="gene ID" value="TASK_0000068901"/>
</dbReference>
<reference evidence="2 3" key="2">
    <citation type="submission" date="2018-11" db="EMBL/GenBank/DDBJ databases">
        <authorList>
            <consortium name="Pathogen Informatics"/>
        </authorList>
    </citation>
    <scope>NUCLEOTIDE SEQUENCE [LARGE SCALE GENOMIC DNA]</scope>
</reference>
<dbReference type="OrthoDB" id="10304415at2759"/>
<feature type="compositionally biased region" description="Polar residues" evidence="1">
    <location>
        <begin position="593"/>
        <end position="603"/>
    </location>
</feature>
<feature type="compositionally biased region" description="Polar residues" evidence="1">
    <location>
        <begin position="150"/>
        <end position="168"/>
    </location>
</feature>
<feature type="region of interest" description="Disordered" evidence="1">
    <location>
        <begin position="519"/>
        <end position="636"/>
    </location>
</feature>
<name>A0A0R3VTV0_TAEAS</name>
<dbReference type="EMBL" id="UYRS01000098">
    <property type="protein sequence ID" value="VDK21520.1"/>
    <property type="molecule type" value="Genomic_DNA"/>
</dbReference>
<reference evidence="4" key="1">
    <citation type="submission" date="2017-02" db="UniProtKB">
        <authorList>
            <consortium name="WormBaseParasite"/>
        </authorList>
    </citation>
    <scope>IDENTIFICATION</scope>
</reference>
<evidence type="ECO:0000313" key="3">
    <source>
        <dbReference type="Proteomes" id="UP000282613"/>
    </source>
</evidence>
<feature type="region of interest" description="Disordered" evidence="1">
    <location>
        <begin position="307"/>
        <end position="362"/>
    </location>
</feature>
<feature type="region of interest" description="Disordered" evidence="1">
    <location>
        <begin position="1"/>
        <end position="170"/>
    </location>
</feature>
<evidence type="ECO:0000256" key="1">
    <source>
        <dbReference type="SAM" id="MobiDB-lite"/>
    </source>
</evidence>